<protein>
    <submittedName>
        <fullName evidence="3">Gfo/Idh/MocA family oxidoreductase</fullName>
    </submittedName>
</protein>
<dbReference type="Pfam" id="PF01408">
    <property type="entry name" value="GFO_IDH_MocA"/>
    <property type="match status" value="1"/>
</dbReference>
<evidence type="ECO:0000259" key="1">
    <source>
        <dbReference type="Pfam" id="PF01408"/>
    </source>
</evidence>
<dbReference type="Gene3D" id="3.30.360.10">
    <property type="entry name" value="Dihydrodipicolinate Reductase, domain 2"/>
    <property type="match status" value="1"/>
</dbReference>
<dbReference type="InterPro" id="IPR043906">
    <property type="entry name" value="Gfo/Idh/MocA_OxRdtase_bact_C"/>
</dbReference>
<sequence>MNRRTFIQNTAAGAAVTLFSPYGIAAPRATKYRTALIGTGWWGMNILRAAIAAGQSKVVAMCDVDQNQIGKAVAEVEKLNGDKPKQYRDFRELLATEKPEIVIVATPDHWHPLICIAAVQAGAHVYVEKPISHTINEGKAMVAAARKTGKVVQVGTHRRVSPHNISGRDFIRSGKAGKIGMVRTFVHYGGGPGQVTPDSETPQGIDWDMWCGPAPLRPFNTKIHPRGFRQYLDYANGTLGDWGIHWLDQLLWIMEEKYPRKVFSTGGRAIKTDNTDAPDHQVAVYEFENFTATWEHRQFAGNNAEKTHPQQAVGCYFYGTEGTFHMGWLDGWTFYPTDSKKPVIHEDAKLDLPDQQNIANLWADFLDSIEKKRTPVCDIEIGHRSSNMALLGMLSMKAGRSVEWDGEKGIIKNDPEANKLLERAYRKGWEYPKV</sequence>
<comment type="caution">
    <text evidence="3">The sequence shown here is derived from an EMBL/GenBank/DDBJ whole genome shotgun (WGS) entry which is preliminary data.</text>
</comment>
<dbReference type="SUPFAM" id="SSF55347">
    <property type="entry name" value="Glyceraldehyde-3-phosphate dehydrogenase-like, C-terminal domain"/>
    <property type="match status" value="1"/>
</dbReference>
<feature type="domain" description="Gfo/Idh/MocA-like oxidoreductase N-terminal" evidence="1">
    <location>
        <begin position="33"/>
        <end position="155"/>
    </location>
</feature>
<keyword evidence="4" id="KW-1185">Reference proteome</keyword>
<dbReference type="SUPFAM" id="SSF51735">
    <property type="entry name" value="NAD(P)-binding Rossmann-fold domains"/>
    <property type="match status" value="1"/>
</dbReference>
<dbReference type="InterPro" id="IPR000683">
    <property type="entry name" value="Gfo/Idh/MocA-like_OxRdtase_N"/>
</dbReference>
<dbReference type="OrthoDB" id="9763611at2"/>
<evidence type="ECO:0000313" key="4">
    <source>
        <dbReference type="Proteomes" id="UP000253141"/>
    </source>
</evidence>
<name>A0A369I980_9BACT</name>
<evidence type="ECO:0000259" key="2">
    <source>
        <dbReference type="Pfam" id="PF19051"/>
    </source>
</evidence>
<dbReference type="Gene3D" id="3.40.50.720">
    <property type="entry name" value="NAD(P)-binding Rossmann-like Domain"/>
    <property type="match status" value="1"/>
</dbReference>
<dbReference type="InterPro" id="IPR050463">
    <property type="entry name" value="Gfo/Idh/MocA_oxidrdct_glycsds"/>
</dbReference>
<accession>A0A369I980</accession>
<dbReference type="GO" id="GO:0000166">
    <property type="term" value="F:nucleotide binding"/>
    <property type="evidence" value="ECO:0007669"/>
    <property type="project" value="InterPro"/>
</dbReference>
<evidence type="ECO:0000313" key="3">
    <source>
        <dbReference type="EMBL" id="RDB03724.1"/>
    </source>
</evidence>
<dbReference type="PANTHER" id="PTHR43818:SF5">
    <property type="entry name" value="OXIDOREDUCTASE FAMILY PROTEIN"/>
    <property type="match status" value="1"/>
</dbReference>
<dbReference type="PANTHER" id="PTHR43818">
    <property type="entry name" value="BCDNA.GH03377"/>
    <property type="match status" value="1"/>
</dbReference>
<organism evidence="3 4">
    <name type="scientific">Runella aurantiaca</name>
    <dbReference type="NCBI Taxonomy" id="2282308"/>
    <lineage>
        <taxon>Bacteria</taxon>
        <taxon>Pseudomonadati</taxon>
        <taxon>Bacteroidota</taxon>
        <taxon>Cytophagia</taxon>
        <taxon>Cytophagales</taxon>
        <taxon>Spirosomataceae</taxon>
        <taxon>Runella</taxon>
    </lineage>
</organism>
<dbReference type="AlphaFoldDB" id="A0A369I980"/>
<dbReference type="InterPro" id="IPR036291">
    <property type="entry name" value="NAD(P)-bd_dom_sf"/>
</dbReference>
<reference evidence="3 4" key="1">
    <citation type="submission" date="2018-07" db="EMBL/GenBank/DDBJ databases">
        <title>Genome analysis of Runella aurantiaca.</title>
        <authorList>
            <person name="Yang X."/>
        </authorList>
    </citation>
    <scope>NUCLEOTIDE SEQUENCE [LARGE SCALE GENOMIC DNA]</scope>
    <source>
        <strain evidence="3 4">YX9</strain>
    </source>
</reference>
<dbReference type="RefSeq" id="WP_114463323.1">
    <property type="nucleotide sequence ID" value="NZ_QPIW01000024.1"/>
</dbReference>
<feature type="domain" description="Gfo/Idh/MocA-like oxidoreductase bacterial type C-terminal" evidence="2">
    <location>
        <begin position="198"/>
        <end position="430"/>
    </location>
</feature>
<gene>
    <name evidence="3" type="ORF">DVG78_22630</name>
</gene>
<proteinExistence type="predicted"/>
<dbReference type="Pfam" id="PF19051">
    <property type="entry name" value="GFO_IDH_MocA_C2"/>
    <property type="match status" value="1"/>
</dbReference>
<dbReference type="Proteomes" id="UP000253141">
    <property type="component" value="Unassembled WGS sequence"/>
</dbReference>
<dbReference type="EMBL" id="QPIW01000024">
    <property type="protein sequence ID" value="RDB03724.1"/>
    <property type="molecule type" value="Genomic_DNA"/>
</dbReference>